<name>A0A2W7RLE8_9BACT</name>
<accession>A0A2W7RLE8</accession>
<evidence type="ECO:0000313" key="5">
    <source>
        <dbReference type="Proteomes" id="UP000321927"/>
    </source>
</evidence>
<evidence type="ECO:0000256" key="1">
    <source>
        <dbReference type="SAM" id="Phobius"/>
    </source>
</evidence>
<keyword evidence="1" id="KW-0812">Transmembrane</keyword>
<keyword evidence="1" id="KW-0472">Membrane</keyword>
<evidence type="ECO:0000313" key="4">
    <source>
        <dbReference type="Proteomes" id="UP000249115"/>
    </source>
</evidence>
<comment type="caution">
    <text evidence="2">The sequence shown here is derived from an EMBL/GenBank/DDBJ whole genome shotgun (WGS) entry which is preliminary data.</text>
</comment>
<evidence type="ECO:0000313" key="2">
    <source>
        <dbReference type="EMBL" id="PZX51505.1"/>
    </source>
</evidence>
<dbReference type="EMBL" id="VORV01000003">
    <property type="protein sequence ID" value="TXD78788.1"/>
    <property type="molecule type" value="Genomic_DNA"/>
</dbReference>
<keyword evidence="1" id="KW-1133">Transmembrane helix</keyword>
<feature type="transmembrane region" description="Helical" evidence="1">
    <location>
        <begin position="43"/>
        <end position="63"/>
    </location>
</feature>
<sequence>MNSKPVNHTNPFRAVREFGVSKALKFATLLQHKSEQLSKSAKYGGLLVFLIIALSANTTQMFYSTAPTKLHQKPADILLPYISDQDTLADSLILNQSNIQTNNRHD</sequence>
<dbReference type="Proteomes" id="UP000321927">
    <property type="component" value="Unassembled WGS sequence"/>
</dbReference>
<reference evidence="3 5" key="2">
    <citation type="submission" date="2019-08" db="EMBL/GenBank/DDBJ databases">
        <title>Genome of Algoriphagus ratkowskyi IC026.</title>
        <authorList>
            <person name="Bowman J.P."/>
        </authorList>
    </citation>
    <scope>NUCLEOTIDE SEQUENCE [LARGE SCALE GENOMIC DNA]</scope>
    <source>
        <strain evidence="3 5">IC026</strain>
    </source>
</reference>
<reference evidence="2 4" key="1">
    <citation type="submission" date="2018-06" db="EMBL/GenBank/DDBJ databases">
        <title>Genomic Encyclopedia of Archaeal and Bacterial Type Strains, Phase II (KMG-II): from individual species to whole genera.</title>
        <authorList>
            <person name="Goeker M."/>
        </authorList>
    </citation>
    <scope>NUCLEOTIDE SEQUENCE [LARGE SCALE GENOMIC DNA]</scope>
    <source>
        <strain evidence="2 4">DSM 22686</strain>
    </source>
</reference>
<organism evidence="2 4">
    <name type="scientific">Algoriphagus ratkowskyi</name>
    <dbReference type="NCBI Taxonomy" id="57028"/>
    <lineage>
        <taxon>Bacteria</taxon>
        <taxon>Pseudomonadati</taxon>
        <taxon>Bacteroidota</taxon>
        <taxon>Cytophagia</taxon>
        <taxon>Cytophagales</taxon>
        <taxon>Cyclobacteriaceae</taxon>
        <taxon>Algoriphagus</taxon>
    </lineage>
</organism>
<dbReference type="AlphaFoldDB" id="A0A2W7RLE8"/>
<evidence type="ECO:0000313" key="3">
    <source>
        <dbReference type="EMBL" id="TXD78788.1"/>
    </source>
</evidence>
<proteinExistence type="predicted"/>
<dbReference type="Proteomes" id="UP000249115">
    <property type="component" value="Unassembled WGS sequence"/>
</dbReference>
<gene>
    <name evidence="3" type="ORF">ESW18_04505</name>
    <name evidence="2" type="ORF">LV84_03662</name>
</gene>
<dbReference type="EMBL" id="QKZU01000018">
    <property type="protein sequence ID" value="PZX51505.1"/>
    <property type="molecule type" value="Genomic_DNA"/>
</dbReference>
<keyword evidence="5" id="KW-1185">Reference proteome</keyword>
<protein>
    <submittedName>
        <fullName evidence="2">Uncharacterized protein</fullName>
    </submittedName>
</protein>
<dbReference type="RefSeq" id="WP_086498913.1">
    <property type="nucleotide sequence ID" value="NZ_MSSV01000002.1"/>
</dbReference>